<dbReference type="RefSeq" id="XP_022309203.1">
    <property type="nucleotide sequence ID" value="XM_022453495.1"/>
</dbReference>
<feature type="domain" description="Mutator-like transposase" evidence="1">
    <location>
        <begin position="40"/>
        <end position="146"/>
    </location>
</feature>
<name>A0A8B8C0M8_CRAVI</name>
<sequence>MVLRPGCYHLLRPRKQTEKNIPKSLTDVESVQMANQNSNSLLNLKKLMDMITDVTSLHQDCRPGCRGPLQWNLKSEDRRLLATRMGILCTSCGYISGRYTLYEEVETKSPGRKAAAVNLGLQVELSQTPLGKDGTRKILLSTNTPSAFS</sequence>
<dbReference type="AlphaFoldDB" id="A0A8B8C0M8"/>
<dbReference type="Proteomes" id="UP000694844">
    <property type="component" value="Chromosome 9"/>
</dbReference>
<dbReference type="KEGG" id="cvn:111114941"/>
<protein>
    <submittedName>
        <fullName evidence="3">Uncharacterized protein LOC111114941</fullName>
    </submittedName>
</protein>
<gene>
    <name evidence="3" type="primary">LOC111114941</name>
</gene>
<dbReference type="InterPro" id="IPR049012">
    <property type="entry name" value="Mutator_transp_dom"/>
</dbReference>
<organism evidence="2 3">
    <name type="scientific">Crassostrea virginica</name>
    <name type="common">Eastern oyster</name>
    <dbReference type="NCBI Taxonomy" id="6565"/>
    <lineage>
        <taxon>Eukaryota</taxon>
        <taxon>Metazoa</taxon>
        <taxon>Spiralia</taxon>
        <taxon>Lophotrochozoa</taxon>
        <taxon>Mollusca</taxon>
        <taxon>Bivalvia</taxon>
        <taxon>Autobranchia</taxon>
        <taxon>Pteriomorphia</taxon>
        <taxon>Ostreida</taxon>
        <taxon>Ostreoidea</taxon>
        <taxon>Ostreidae</taxon>
        <taxon>Crassostrea</taxon>
    </lineage>
</organism>
<evidence type="ECO:0000259" key="1">
    <source>
        <dbReference type="Pfam" id="PF20700"/>
    </source>
</evidence>
<accession>A0A8B8C0M8</accession>
<dbReference type="GeneID" id="111114941"/>
<evidence type="ECO:0000313" key="3">
    <source>
        <dbReference type="RefSeq" id="XP_022309203.1"/>
    </source>
</evidence>
<keyword evidence="2" id="KW-1185">Reference proteome</keyword>
<dbReference type="Pfam" id="PF20700">
    <property type="entry name" value="Mutator"/>
    <property type="match status" value="1"/>
</dbReference>
<evidence type="ECO:0000313" key="2">
    <source>
        <dbReference type="Proteomes" id="UP000694844"/>
    </source>
</evidence>
<proteinExistence type="predicted"/>
<dbReference type="OrthoDB" id="10571519at2759"/>
<reference evidence="3" key="1">
    <citation type="submission" date="2025-08" db="UniProtKB">
        <authorList>
            <consortium name="RefSeq"/>
        </authorList>
    </citation>
    <scope>IDENTIFICATION</scope>
    <source>
        <tissue evidence="3">Whole sample</tissue>
    </source>
</reference>